<dbReference type="InterPro" id="IPR000504">
    <property type="entry name" value="RRM_dom"/>
</dbReference>
<name>A0A9W7GB18_9STRA</name>
<gene>
    <name evidence="7" type="ORF">TrCOL_g1710</name>
</gene>
<dbReference type="CDD" id="cd12935">
    <property type="entry name" value="LEM_like"/>
    <property type="match status" value="1"/>
</dbReference>
<keyword evidence="1" id="KW-0507">mRNA processing</keyword>
<dbReference type="GO" id="GO:0003723">
    <property type="term" value="F:RNA binding"/>
    <property type="evidence" value="ECO:0007669"/>
    <property type="project" value="UniProtKB-UniRule"/>
</dbReference>
<evidence type="ECO:0000256" key="2">
    <source>
        <dbReference type="ARBA" id="ARBA00022884"/>
    </source>
</evidence>
<evidence type="ECO:0000256" key="5">
    <source>
        <dbReference type="SAM" id="MobiDB-lite"/>
    </source>
</evidence>
<feature type="region of interest" description="Disordered" evidence="5">
    <location>
        <begin position="36"/>
        <end position="220"/>
    </location>
</feature>
<evidence type="ECO:0000256" key="1">
    <source>
        <dbReference type="ARBA" id="ARBA00022664"/>
    </source>
</evidence>
<dbReference type="InterPro" id="IPR035979">
    <property type="entry name" value="RBD_domain_sf"/>
</dbReference>
<evidence type="ECO:0000256" key="4">
    <source>
        <dbReference type="PROSITE-ProRule" id="PRU00176"/>
    </source>
</evidence>
<dbReference type="CDD" id="cd12232">
    <property type="entry name" value="RRM3_U2AF65"/>
    <property type="match status" value="1"/>
</dbReference>
<keyword evidence="8" id="KW-1185">Reference proteome</keyword>
<dbReference type="EMBL" id="BRYA01000088">
    <property type="protein sequence ID" value="GMI38539.1"/>
    <property type="molecule type" value="Genomic_DNA"/>
</dbReference>
<feature type="compositionally biased region" description="Basic and acidic residues" evidence="5">
    <location>
        <begin position="180"/>
        <end position="189"/>
    </location>
</feature>
<keyword evidence="3" id="KW-0508">mRNA splicing</keyword>
<dbReference type="Gene3D" id="3.30.70.330">
    <property type="match status" value="3"/>
</dbReference>
<feature type="compositionally biased region" description="Pro residues" evidence="5">
    <location>
        <begin position="121"/>
        <end position="153"/>
    </location>
</feature>
<feature type="compositionally biased region" description="Basic and acidic residues" evidence="5">
    <location>
        <begin position="36"/>
        <end position="115"/>
    </location>
</feature>
<dbReference type="OrthoDB" id="272703at2759"/>
<dbReference type="Gene3D" id="1.10.720.30">
    <property type="entry name" value="SAP domain"/>
    <property type="match status" value="1"/>
</dbReference>
<sequence>MTDYTKLTIPKLKVLLDERGVEYPKKCKKADLVKLAEESEGGEEKVEEKAEEPKVEEKVEEPMVEEKVEEPKVEEKVEEPKVEEKVEEPKVEEKVEEPKVEEKVEEPKEDMKPVESEPAPVAAPVPAPAPAPAPAPTPTPAPTPAPAPAPEPPAAAEEEAPRQKKRSREEDDPEDAAEEAQAKKSRSSDTDSQPPTTAMETYDSSPEHTGPPPFEMLPYDSDKRWANRKIARKFRQSKWDIKPDPNAPPPPVVGAVNPNNTVSTSTSGASQVTRHARRLYIGSLPPRTQENDLLNYFNDIIDNKMTGGPPSSDRQVLNVYVNHDRGFAFVEFADVGVTAACCTLDGATLPGKGTLKIRRPNDYEEWKVDKTLKVPEIMKDDMEIIQNHVPDGPNKIFVGGLPHHLQDEQVKELLGAFGKIKAFHLIKESGSTNNKGYAFVEFKDSSKTMEVVNGLNGMEGLGDQPLTVRIANPRNEKDAQRMAEVAQMAGRDPSALLGSMPAPPPSAAIPGMDTNVDDLLNAAFAGATGTKQIDPATFSVQGYGAGAVAEAGAAASVNQEDVEAALAAAFGGSGGSVEVKSRILVLHNMVTEDDLKDDTEYDELKEDIQGECATMGQLNSLEIPRKGKGKGKVYLEYSTVAEAIGAAGQLDGREFGDAVVKVEFMDERKYLDREY</sequence>
<dbReference type="FunFam" id="3.30.70.330:FF:000097">
    <property type="entry name" value="U2 snRNP auxiliary factor large subunit"/>
    <property type="match status" value="1"/>
</dbReference>
<proteinExistence type="predicted"/>
<dbReference type="InterPro" id="IPR036361">
    <property type="entry name" value="SAP_dom_sf"/>
</dbReference>
<dbReference type="SMART" id="SM00360">
    <property type="entry name" value="RRM"/>
    <property type="match status" value="3"/>
</dbReference>
<feature type="domain" description="RRM" evidence="6">
    <location>
        <begin position="277"/>
        <end position="362"/>
    </location>
</feature>
<evidence type="ECO:0000313" key="8">
    <source>
        <dbReference type="Proteomes" id="UP001165065"/>
    </source>
</evidence>
<feature type="domain" description="RRM" evidence="6">
    <location>
        <begin position="582"/>
        <end position="667"/>
    </location>
</feature>
<feature type="compositionally biased region" description="Polar residues" evidence="5">
    <location>
        <begin position="190"/>
        <end position="204"/>
    </location>
</feature>
<dbReference type="InterPro" id="IPR025856">
    <property type="entry name" value="HeH/LEM_domain"/>
</dbReference>
<protein>
    <recommendedName>
        <fullName evidence="6">RRM domain-containing protein</fullName>
    </recommendedName>
</protein>
<dbReference type="GO" id="GO:0008380">
    <property type="term" value="P:RNA splicing"/>
    <property type="evidence" value="ECO:0007669"/>
    <property type="project" value="UniProtKB-KW"/>
</dbReference>
<dbReference type="InterPro" id="IPR012677">
    <property type="entry name" value="Nucleotide-bd_a/b_plait_sf"/>
</dbReference>
<dbReference type="GO" id="GO:0006397">
    <property type="term" value="P:mRNA processing"/>
    <property type="evidence" value="ECO:0007669"/>
    <property type="project" value="UniProtKB-KW"/>
</dbReference>
<dbReference type="Pfam" id="PF00076">
    <property type="entry name" value="RRM_1"/>
    <property type="match status" value="1"/>
</dbReference>
<feature type="domain" description="RRM" evidence="6">
    <location>
        <begin position="394"/>
        <end position="473"/>
    </location>
</feature>
<evidence type="ECO:0000313" key="7">
    <source>
        <dbReference type="EMBL" id="GMI38539.1"/>
    </source>
</evidence>
<dbReference type="AlphaFoldDB" id="A0A9W7GB18"/>
<comment type="caution">
    <text evidence="7">The sequence shown here is derived from an EMBL/GenBank/DDBJ whole genome shotgun (WGS) entry which is preliminary data.</text>
</comment>
<evidence type="ECO:0000256" key="3">
    <source>
        <dbReference type="ARBA" id="ARBA00023187"/>
    </source>
</evidence>
<accession>A0A9W7GB18</accession>
<reference evidence="8" key="1">
    <citation type="journal article" date="2023" name="Commun. Biol.">
        <title>Genome analysis of Parmales, the sister group of diatoms, reveals the evolutionary specialization of diatoms from phago-mixotrophs to photoautotrophs.</title>
        <authorList>
            <person name="Ban H."/>
            <person name="Sato S."/>
            <person name="Yoshikawa S."/>
            <person name="Yamada K."/>
            <person name="Nakamura Y."/>
            <person name="Ichinomiya M."/>
            <person name="Sato N."/>
            <person name="Blanc-Mathieu R."/>
            <person name="Endo H."/>
            <person name="Kuwata A."/>
            <person name="Ogata H."/>
        </authorList>
    </citation>
    <scope>NUCLEOTIDE SEQUENCE [LARGE SCALE GENOMIC DNA]</scope>
</reference>
<dbReference type="PROSITE" id="PS50102">
    <property type="entry name" value="RRM"/>
    <property type="match status" value="3"/>
</dbReference>
<dbReference type="SUPFAM" id="SSF54928">
    <property type="entry name" value="RNA-binding domain, RBD"/>
    <property type="match status" value="3"/>
</dbReference>
<evidence type="ECO:0000259" key="6">
    <source>
        <dbReference type="PROSITE" id="PS50102"/>
    </source>
</evidence>
<dbReference type="PANTHER" id="PTHR23139">
    <property type="entry name" value="RNA-BINDING PROTEIN"/>
    <property type="match status" value="1"/>
</dbReference>
<keyword evidence="2 4" id="KW-0694">RNA-binding</keyword>
<organism evidence="7 8">
    <name type="scientific">Triparma columacea</name>
    <dbReference type="NCBI Taxonomy" id="722753"/>
    <lineage>
        <taxon>Eukaryota</taxon>
        <taxon>Sar</taxon>
        <taxon>Stramenopiles</taxon>
        <taxon>Ochrophyta</taxon>
        <taxon>Bolidophyceae</taxon>
        <taxon>Parmales</taxon>
        <taxon>Triparmaceae</taxon>
        <taxon>Triparma</taxon>
    </lineage>
</organism>
<dbReference type="Proteomes" id="UP001165065">
    <property type="component" value="Unassembled WGS sequence"/>
</dbReference>
<dbReference type="Pfam" id="PF12949">
    <property type="entry name" value="HeH"/>
    <property type="match status" value="1"/>
</dbReference>
<dbReference type="CDD" id="cd12231">
    <property type="entry name" value="RRM2_U2AF65"/>
    <property type="match status" value="1"/>
</dbReference>